<gene>
    <name evidence="2" type="primary">LIME1</name>
</gene>
<dbReference type="GO" id="GO:0051279">
    <property type="term" value="P:regulation of release of sequestered calcium ion into cytosol"/>
    <property type="evidence" value="ECO:0007669"/>
    <property type="project" value="Ensembl"/>
</dbReference>
<reference evidence="2" key="3">
    <citation type="submission" date="2025-09" db="UniProtKB">
        <authorList>
            <consortium name="Ensembl"/>
        </authorList>
    </citation>
    <scope>IDENTIFICATION</scope>
</reference>
<dbReference type="GO" id="GO:0050852">
    <property type="term" value="P:T cell receptor signaling pathway"/>
    <property type="evidence" value="ECO:0007669"/>
    <property type="project" value="InterPro"/>
</dbReference>
<dbReference type="GO" id="GO:0050853">
    <property type="term" value="P:B cell receptor signaling pathway"/>
    <property type="evidence" value="ECO:0007669"/>
    <property type="project" value="Ensembl"/>
</dbReference>
<name>A0A9L0IHX4_EQUAS</name>
<sequence>MGPAALPSLAGRCTHGVLAPDSLPRWATSLARASPQLHRMGPQVPAAPPALWVLGCLALLLLLWALCAACRRKQTQRQQARLQGSVMRAEVSLLRRPHLCSLSKSDTRLHELHGGPRGSRALRPASMDFLRPQWLEESRGTIRPPAAFSHRELPQAPSISPEATYSNVGLASIPRASLAANPVVWAGARLTSSCARPGPEVRPMVAEYGCIQKLQGTGPGPQALEQRKAQVIPEAEVDILYSKVNKPKRRSPGPVIDQPDPKGRGAILVLGSDRAYEALPLRGRGVDNSLLENVYESIQEMGAPERLKPPSSGY</sequence>
<evidence type="ECO:0000313" key="3">
    <source>
        <dbReference type="Proteomes" id="UP000694387"/>
    </source>
</evidence>
<keyword evidence="3" id="KW-1185">Reference proteome</keyword>
<dbReference type="GO" id="GO:0051896">
    <property type="term" value="P:regulation of phosphatidylinositol 3-kinase/protein kinase B signal transduction"/>
    <property type="evidence" value="ECO:0007669"/>
    <property type="project" value="Ensembl"/>
</dbReference>
<dbReference type="Pfam" id="PF15332">
    <property type="entry name" value="LIME1"/>
    <property type="match status" value="1"/>
</dbReference>
<dbReference type="GO" id="GO:0019815">
    <property type="term" value="C:B cell receptor complex"/>
    <property type="evidence" value="ECO:0007669"/>
    <property type="project" value="Ensembl"/>
</dbReference>
<dbReference type="GO" id="GO:0006357">
    <property type="term" value="P:regulation of transcription by RNA polymerase II"/>
    <property type="evidence" value="ECO:0007669"/>
    <property type="project" value="Ensembl"/>
</dbReference>
<dbReference type="GO" id="GO:0043122">
    <property type="term" value="P:regulation of canonical NF-kappaB signal transduction"/>
    <property type="evidence" value="ECO:0007669"/>
    <property type="project" value="Ensembl"/>
</dbReference>
<keyword evidence="1" id="KW-0472">Membrane</keyword>
<proteinExistence type="predicted"/>
<dbReference type="GeneTree" id="ENSGT00510000050080"/>
<accession>A0A9L0IHX4</accession>
<dbReference type="PANTHER" id="PTHR47740">
    <property type="entry name" value="LCK-INTERACTING TRANSMEMBRANE ADAPTER 1, LIME1"/>
    <property type="match status" value="1"/>
</dbReference>
<evidence type="ECO:0000256" key="1">
    <source>
        <dbReference type="SAM" id="Phobius"/>
    </source>
</evidence>
<dbReference type="Proteomes" id="UP000694387">
    <property type="component" value="Chromosome 15"/>
</dbReference>
<organism evidence="2 3">
    <name type="scientific">Equus asinus</name>
    <name type="common">Donkey</name>
    <name type="synonym">Equus africanus asinus</name>
    <dbReference type="NCBI Taxonomy" id="9793"/>
    <lineage>
        <taxon>Eukaryota</taxon>
        <taxon>Metazoa</taxon>
        <taxon>Chordata</taxon>
        <taxon>Craniata</taxon>
        <taxon>Vertebrata</taxon>
        <taxon>Euteleostomi</taxon>
        <taxon>Mammalia</taxon>
        <taxon>Eutheria</taxon>
        <taxon>Laurasiatheria</taxon>
        <taxon>Perissodactyla</taxon>
        <taxon>Equidae</taxon>
        <taxon>Equus</taxon>
    </lineage>
</organism>
<dbReference type="GO" id="GO:1901222">
    <property type="term" value="P:regulation of non-canonical NF-kappaB signal transduction"/>
    <property type="evidence" value="ECO:0007669"/>
    <property type="project" value="Ensembl"/>
</dbReference>
<reference evidence="2" key="2">
    <citation type="submission" date="2025-08" db="UniProtKB">
        <authorList>
            <consortium name="Ensembl"/>
        </authorList>
    </citation>
    <scope>IDENTIFICATION</scope>
</reference>
<dbReference type="Ensembl" id="ENSEAST00005069967.1">
    <property type="protein sequence ID" value="ENSEASP00005036653.1"/>
    <property type="gene ID" value="ENSEASG00005023158.2"/>
</dbReference>
<protein>
    <submittedName>
        <fullName evidence="2">Lck interacting transmembrane adaptor 1</fullName>
    </submittedName>
</protein>
<dbReference type="PANTHER" id="PTHR47740:SF1">
    <property type="entry name" value="LCK-INTERACTING TRANSMEMBRANE ADAPTER 1"/>
    <property type="match status" value="1"/>
</dbReference>
<keyword evidence="1" id="KW-0812">Transmembrane</keyword>
<dbReference type="AlphaFoldDB" id="A0A9L0IHX4"/>
<evidence type="ECO:0000313" key="2">
    <source>
        <dbReference type="Ensembl" id="ENSEASP00005036653.1"/>
    </source>
</evidence>
<dbReference type="GO" id="GO:0019901">
    <property type="term" value="F:protein kinase binding"/>
    <property type="evidence" value="ECO:0007669"/>
    <property type="project" value="Ensembl"/>
</dbReference>
<feature type="transmembrane region" description="Helical" evidence="1">
    <location>
        <begin position="50"/>
        <end position="70"/>
    </location>
</feature>
<keyword evidence="1" id="KW-1133">Transmembrane helix</keyword>
<reference evidence="2 3" key="1">
    <citation type="journal article" date="2020" name="Nat. Commun.">
        <title>Donkey genomes provide new insights into domestication and selection for coat color.</title>
        <authorList>
            <person name="Wang"/>
            <person name="C."/>
            <person name="Li"/>
            <person name="H."/>
            <person name="Guo"/>
            <person name="Y."/>
            <person name="Huang"/>
            <person name="J."/>
            <person name="Sun"/>
            <person name="Y."/>
            <person name="Min"/>
            <person name="J."/>
            <person name="Wang"/>
            <person name="J."/>
            <person name="Fang"/>
            <person name="X."/>
            <person name="Zhao"/>
            <person name="Z."/>
            <person name="Wang"/>
            <person name="S."/>
            <person name="Zhang"/>
            <person name="Y."/>
            <person name="Liu"/>
            <person name="Q."/>
            <person name="Jiang"/>
            <person name="Q."/>
            <person name="Wang"/>
            <person name="X."/>
            <person name="Guo"/>
            <person name="Y."/>
            <person name="Yang"/>
            <person name="C."/>
            <person name="Wang"/>
            <person name="Y."/>
            <person name="Tian"/>
            <person name="F."/>
            <person name="Zhuang"/>
            <person name="G."/>
            <person name="Fan"/>
            <person name="Y."/>
            <person name="Gao"/>
            <person name="Q."/>
            <person name="Li"/>
            <person name="Y."/>
            <person name="Ju"/>
            <person name="Z."/>
            <person name="Li"/>
            <person name="J."/>
            <person name="Li"/>
            <person name="R."/>
            <person name="Hou"/>
            <person name="M."/>
            <person name="Yang"/>
            <person name="G."/>
            <person name="Liu"/>
            <person name="G."/>
            <person name="Liu"/>
            <person name="W."/>
            <person name="Guo"/>
            <person name="J."/>
            <person name="Pan"/>
            <person name="S."/>
            <person name="Fan"/>
            <person name="G."/>
            <person name="Zhang"/>
            <person name="W."/>
            <person name="Zhang"/>
            <person name="R."/>
            <person name="Yu"/>
            <person name="J."/>
            <person name="Zhang"/>
            <person name="X."/>
            <person name="Yin"/>
            <person name="Q."/>
            <person name="Ji"/>
            <person name="C."/>
            <person name="Jin"/>
            <person name="Y."/>
            <person name="Yue"/>
            <person name="G."/>
            <person name="Liu"/>
            <person name="M."/>
            <person name="Xu"/>
            <person name="J."/>
            <person name="Liu"/>
            <person name="S."/>
            <person name="Jordana"/>
            <person name="J."/>
            <person name="Noce"/>
            <person name="A."/>
            <person name="Amills"/>
            <person name="M."/>
            <person name="Wu"/>
            <person name="D.D."/>
            <person name="Li"/>
            <person name="S."/>
            <person name="Zhou"/>
            <person name="X. and Zhong"/>
            <person name="J."/>
        </authorList>
    </citation>
    <scope>NUCLEOTIDE SEQUENCE [LARGE SCALE GENOMIC DNA]</scope>
</reference>
<dbReference type="InterPro" id="IPR026072">
    <property type="entry name" value="Lime1"/>
</dbReference>